<keyword evidence="2" id="KW-1185">Reference proteome</keyword>
<name>A0ABW0UH12_9STRE</name>
<evidence type="ECO:0000313" key="2">
    <source>
        <dbReference type="Proteomes" id="UP001596110"/>
    </source>
</evidence>
<sequence>MNFFKLNEDNAEDNRDHYILFSIEPIENNKLMKNYVYLKTVYSIN</sequence>
<accession>A0ABW0UH12</accession>
<dbReference type="Proteomes" id="UP001596110">
    <property type="component" value="Unassembled WGS sequence"/>
</dbReference>
<evidence type="ECO:0000313" key="1">
    <source>
        <dbReference type="EMBL" id="MFC5631892.1"/>
    </source>
</evidence>
<reference evidence="2" key="1">
    <citation type="journal article" date="2019" name="Int. J. Syst. Evol. Microbiol.">
        <title>The Global Catalogue of Microorganisms (GCM) 10K type strain sequencing project: providing services to taxonomists for standard genome sequencing and annotation.</title>
        <authorList>
            <consortium name="The Broad Institute Genomics Platform"/>
            <consortium name="The Broad Institute Genome Sequencing Center for Infectious Disease"/>
            <person name="Wu L."/>
            <person name="Ma J."/>
        </authorList>
    </citation>
    <scope>NUCLEOTIDE SEQUENCE [LARGE SCALE GENOMIC DNA]</scope>
    <source>
        <strain evidence="2">DT43</strain>
    </source>
</reference>
<proteinExistence type="predicted"/>
<gene>
    <name evidence="1" type="ORF">ACFPQ3_10150</name>
</gene>
<dbReference type="InterPro" id="IPR046004">
    <property type="entry name" value="DUF5960"/>
</dbReference>
<organism evidence="1 2">
    <name type="scientific">Streptococcus caledonicus</name>
    <dbReference type="NCBI Taxonomy" id="2614158"/>
    <lineage>
        <taxon>Bacteria</taxon>
        <taxon>Bacillati</taxon>
        <taxon>Bacillota</taxon>
        <taxon>Bacilli</taxon>
        <taxon>Lactobacillales</taxon>
        <taxon>Streptococcaceae</taxon>
        <taxon>Streptococcus</taxon>
    </lineage>
</organism>
<dbReference type="Pfam" id="PF19385">
    <property type="entry name" value="DUF5960"/>
    <property type="match status" value="1"/>
</dbReference>
<protein>
    <submittedName>
        <fullName evidence="1">DUF5960 family protein</fullName>
    </submittedName>
</protein>
<comment type="caution">
    <text evidence="1">The sequence shown here is derived from an EMBL/GenBank/DDBJ whole genome shotgun (WGS) entry which is preliminary data.</text>
</comment>
<dbReference type="RefSeq" id="WP_269747720.1">
    <property type="nucleotide sequence ID" value="NZ_JBHSOJ010000031.1"/>
</dbReference>
<dbReference type="EMBL" id="JBHSOJ010000031">
    <property type="protein sequence ID" value="MFC5631892.1"/>
    <property type="molecule type" value="Genomic_DNA"/>
</dbReference>